<dbReference type="EMBL" id="DVHC01000043">
    <property type="protein sequence ID" value="HIR59222.1"/>
    <property type="molecule type" value="Genomic_DNA"/>
</dbReference>
<reference evidence="3" key="2">
    <citation type="journal article" date="2021" name="PeerJ">
        <title>Extensive microbial diversity within the chicken gut microbiome revealed by metagenomics and culture.</title>
        <authorList>
            <person name="Gilroy R."/>
            <person name="Ravi A."/>
            <person name="Getino M."/>
            <person name="Pursley I."/>
            <person name="Horton D.L."/>
            <person name="Alikhan N.F."/>
            <person name="Baker D."/>
            <person name="Gharbi K."/>
            <person name="Hall N."/>
            <person name="Watson M."/>
            <person name="Adriaenssens E.M."/>
            <person name="Foster-Nyarko E."/>
            <person name="Jarju S."/>
            <person name="Secka A."/>
            <person name="Antonio M."/>
            <person name="Oren A."/>
            <person name="Chaudhuri R.R."/>
            <person name="La Ragione R."/>
            <person name="Hildebrand F."/>
            <person name="Pallen M.J."/>
        </authorList>
    </citation>
    <scope>NUCLEOTIDE SEQUENCE</scope>
    <source>
        <strain evidence="3">CHK184-20233</strain>
    </source>
</reference>
<evidence type="ECO:0000256" key="1">
    <source>
        <dbReference type="SAM" id="Phobius"/>
    </source>
</evidence>
<keyword evidence="2" id="KW-0732">Signal</keyword>
<dbReference type="PROSITE" id="PS51257">
    <property type="entry name" value="PROKAR_LIPOPROTEIN"/>
    <property type="match status" value="1"/>
</dbReference>
<organism evidence="3 4">
    <name type="scientific">Candidatus Onthousia excrementipullorum</name>
    <dbReference type="NCBI Taxonomy" id="2840884"/>
    <lineage>
        <taxon>Bacteria</taxon>
        <taxon>Bacillati</taxon>
        <taxon>Bacillota</taxon>
        <taxon>Bacilli</taxon>
        <taxon>Candidatus Onthousia</taxon>
    </lineage>
</organism>
<sequence length="225" mass="26323">MKKFKIFGLICCIFLLSGCSAEYNLTINNSTMEEDINAIFDKATESELASRMEGIRRTAFYNYDTRENEYYDFTKREDDSNIILNYNYQYTGNDLYKSEAASMCYYKRIVNVTDDIITISTDNQVACLYKDGDREIEDITVNIRTDLTVLENNADKVNNGVYTWYINDKNYTNKPIYIKIEKERYQESFVSQVISIIVIVVIVVIIGILIFFKALRKRRKNNKIS</sequence>
<feature type="signal peptide" evidence="2">
    <location>
        <begin position="1"/>
        <end position="21"/>
    </location>
</feature>
<evidence type="ECO:0000313" key="4">
    <source>
        <dbReference type="Proteomes" id="UP000824232"/>
    </source>
</evidence>
<feature type="chain" id="PRO_5038526152" description="Lipoprotein" evidence="2">
    <location>
        <begin position="22"/>
        <end position="225"/>
    </location>
</feature>
<reference evidence="3" key="1">
    <citation type="submission" date="2020-10" db="EMBL/GenBank/DDBJ databases">
        <authorList>
            <person name="Gilroy R."/>
        </authorList>
    </citation>
    <scope>NUCLEOTIDE SEQUENCE</scope>
    <source>
        <strain evidence="3">CHK184-20233</strain>
    </source>
</reference>
<evidence type="ECO:0000256" key="2">
    <source>
        <dbReference type="SAM" id="SignalP"/>
    </source>
</evidence>
<evidence type="ECO:0008006" key="5">
    <source>
        <dbReference type="Google" id="ProtNLM"/>
    </source>
</evidence>
<comment type="caution">
    <text evidence="3">The sequence shown here is derived from an EMBL/GenBank/DDBJ whole genome shotgun (WGS) entry which is preliminary data.</text>
</comment>
<evidence type="ECO:0000313" key="3">
    <source>
        <dbReference type="EMBL" id="HIR59222.1"/>
    </source>
</evidence>
<accession>A0A9D1DUK4</accession>
<feature type="transmembrane region" description="Helical" evidence="1">
    <location>
        <begin position="189"/>
        <end position="212"/>
    </location>
</feature>
<keyword evidence="1" id="KW-1133">Transmembrane helix</keyword>
<dbReference type="AlphaFoldDB" id="A0A9D1DUK4"/>
<dbReference type="Proteomes" id="UP000824232">
    <property type="component" value="Unassembled WGS sequence"/>
</dbReference>
<name>A0A9D1DUK4_9FIRM</name>
<keyword evidence="1" id="KW-0812">Transmembrane</keyword>
<keyword evidence="1" id="KW-0472">Membrane</keyword>
<protein>
    <recommendedName>
        <fullName evidence="5">Lipoprotein</fullName>
    </recommendedName>
</protein>
<gene>
    <name evidence="3" type="ORF">IAB38_04150</name>
</gene>
<proteinExistence type="predicted"/>